<dbReference type="EMBL" id="FOKW01000009">
    <property type="protein sequence ID" value="SFC52428.1"/>
    <property type="molecule type" value="Genomic_DNA"/>
</dbReference>
<proteinExistence type="predicted"/>
<evidence type="ECO:0000256" key="2">
    <source>
        <dbReference type="SAM" id="Phobius"/>
    </source>
</evidence>
<dbReference type="AlphaFoldDB" id="A0A1I1K0Z1"/>
<feature type="transmembrane region" description="Helical" evidence="2">
    <location>
        <begin position="12"/>
        <end position="33"/>
    </location>
</feature>
<dbReference type="OrthoDB" id="53394at2157"/>
<reference evidence="5" key="1">
    <citation type="submission" date="2016-10" db="EMBL/GenBank/DDBJ databases">
        <authorList>
            <person name="Varghese N."/>
            <person name="Submissions S."/>
        </authorList>
    </citation>
    <scope>NUCLEOTIDE SEQUENCE [LARGE SCALE GENOMIC DNA]</scope>
    <source>
        <strain evidence="5">DSM 13078</strain>
    </source>
</reference>
<accession>A0A1I1K0Z1</accession>
<evidence type="ECO:0000259" key="3">
    <source>
        <dbReference type="Pfam" id="PF09851"/>
    </source>
</evidence>
<dbReference type="RefSeq" id="WP_089789276.1">
    <property type="nucleotide sequence ID" value="NZ_FOKW01000009.1"/>
</dbReference>
<keyword evidence="5" id="KW-1185">Reference proteome</keyword>
<gene>
    <name evidence="4" type="ORF">SAMN05444422_109227</name>
</gene>
<evidence type="ECO:0000313" key="5">
    <source>
        <dbReference type="Proteomes" id="UP000199161"/>
    </source>
</evidence>
<keyword evidence="2" id="KW-1133">Transmembrane helix</keyword>
<dbReference type="Proteomes" id="UP000199161">
    <property type="component" value="Unassembled WGS sequence"/>
</dbReference>
<protein>
    <submittedName>
        <fullName evidence="4">Putative membrane protein</fullName>
    </submittedName>
</protein>
<feature type="transmembrane region" description="Helical" evidence="2">
    <location>
        <begin position="45"/>
        <end position="69"/>
    </location>
</feature>
<organism evidence="4 5">
    <name type="scientific">Natronobacterium haloterrestre</name>
    <name type="common">Halobiforma haloterrestris</name>
    <dbReference type="NCBI Taxonomy" id="148448"/>
    <lineage>
        <taxon>Archaea</taxon>
        <taxon>Methanobacteriati</taxon>
        <taxon>Methanobacteriota</taxon>
        <taxon>Stenosarchaea group</taxon>
        <taxon>Halobacteria</taxon>
        <taxon>Halobacteriales</taxon>
        <taxon>Natrialbaceae</taxon>
        <taxon>Natronobacterium</taxon>
    </lineage>
</organism>
<name>A0A1I1K0Z1_NATHA</name>
<dbReference type="InterPro" id="IPR018649">
    <property type="entry name" value="SHOCT"/>
</dbReference>
<feature type="region of interest" description="Disordered" evidence="1">
    <location>
        <begin position="73"/>
        <end position="111"/>
    </location>
</feature>
<feature type="domain" description="SHOCT" evidence="3">
    <location>
        <begin position="82"/>
        <end position="107"/>
    </location>
</feature>
<keyword evidence="2" id="KW-0472">Membrane</keyword>
<dbReference type="Pfam" id="PF09851">
    <property type="entry name" value="SHOCT"/>
    <property type="match status" value="1"/>
</dbReference>
<evidence type="ECO:0000256" key="1">
    <source>
        <dbReference type="SAM" id="MobiDB-lite"/>
    </source>
</evidence>
<sequence length="111" mass="12314">MSSSTQLDTTTLILLLLGAIIVLPMLTMGFGFGGMMGRNGTSGGWWPFTGILVPIVFLLALLGGGYLVVRSTTENRPSQPSEMEELRRSYARGELTDEEFETRRKRLERSE</sequence>
<keyword evidence="2" id="KW-0812">Transmembrane</keyword>
<evidence type="ECO:0000313" key="4">
    <source>
        <dbReference type="EMBL" id="SFC52428.1"/>
    </source>
</evidence>